<dbReference type="Proteomes" id="UP001299220">
    <property type="component" value="Unassembled WGS sequence"/>
</dbReference>
<keyword evidence="10" id="KW-1185">Reference proteome</keyword>
<feature type="transmembrane region" description="Helical" evidence="7">
    <location>
        <begin position="88"/>
        <end position="114"/>
    </location>
</feature>
<evidence type="ECO:0000313" key="10">
    <source>
        <dbReference type="Proteomes" id="UP001299220"/>
    </source>
</evidence>
<feature type="transmembrane region" description="Helical" evidence="7">
    <location>
        <begin position="211"/>
        <end position="235"/>
    </location>
</feature>
<feature type="transmembrane region" description="Helical" evidence="7">
    <location>
        <begin position="126"/>
        <end position="151"/>
    </location>
</feature>
<dbReference type="SUPFAM" id="SSF161098">
    <property type="entry name" value="MetI-like"/>
    <property type="match status" value="1"/>
</dbReference>
<organism evidence="9 10">
    <name type="scientific">Anaeromassilibacillus senegalensis</name>
    <dbReference type="NCBI Taxonomy" id="1673717"/>
    <lineage>
        <taxon>Bacteria</taxon>
        <taxon>Bacillati</taxon>
        <taxon>Bacillota</taxon>
        <taxon>Clostridia</taxon>
        <taxon>Eubacteriales</taxon>
        <taxon>Acutalibacteraceae</taxon>
        <taxon>Anaeromassilibacillus</taxon>
    </lineage>
</organism>
<dbReference type="Pfam" id="PF00528">
    <property type="entry name" value="BPD_transp_1"/>
    <property type="match status" value="1"/>
</dbReference>
<evidence type="ECO:0000256" key="7">
    <source>
        <dbReference type="RuleBase" id="RU363032"/>
    </source>
</evidence>
<proteinExistence type="inferred from homology"/>
<evidence type="ECO:0000256" key="4">
    <source>
        <dbReference type="ARBA" id="ARBA00022692"/>
    </source>
</evidence>
<keyword evidence="4 7" id="KW-0812">Transmembrane</keyword>
<dbReference type="RefSeq" id="WP_235323324.1">
    <property type="nucleotide sequence ID" value="NZ_JAFBIT010000002.1"/>
</dbReference>
<dbReference type="InterPro" id="IPR035906">
    <property type="entry name" value="MetI-like_sf"/>
</dbReference>
<dbReference type="PANTHER" id="PTHR43744:SF8">
    <property type="entry name" value="SN-GLYCEROL-3-PHOSPHATE TRANSPORT SYSTEM PERMEASE PROTEIN UGPE"/>
    <property type="match status" value="1"/>
</dbReference>
<dbReference type="Gene3D" id="1.10.3720.10">
    <property type="entry name" value="MetI-like"/>
    <property type="match status" value="1"/>
</dbReference>
<dbReference type="CDD" id="cd06261">
    <property type="entry name" value="TM_PBP2"/>
    <property type="match status" value="1"/>
</dbReference>
<evidence type="ECO:0000256" key="5">
    <source>
        <dbReference type="ARBA" id="ARBA00022989"/>
    </source>
</evidence>
<comment type="similarity">
    <text evidence="7">Belongs to the binding-protein-dependent transport system permease family.</text>
</comment>
<gene>
    <name evidence="9" type="ORF">JQM67_06585</name>
</gene>
<dbReference type="PANTHER" id="PTHR43744">
    <property type="entry name" value="ABC TRANSPORTER PERMEASE PROTEIN MG189-RELATED-RELATED"/>
    <property type="match status" value="1"/>
</dbReference>
<evidence type="ECO:0000256" key="3">
    <source>
        <dbReference type="ARBA" id="ARBA00022475"/>
    </source>
</evidence>
<sequence>MKKRSVLPVMVVTLAAAVAVFPVLFILSNSLMSGREILSHYGSAVTAANQNDFIYNDVHFVHFTLLPSNPTLAQYKTLLFYSPVYLRMFWNSLILVVPVLVGQMVLAPLTAYGFEYVNWKWKEALYFLYIVILLMPTQLLMVPNFLVAGWLHIRDSYLAIILPALFHPLGVFLVRQQLKGFPRACMEAAALDGATAMQAYRCIVRPNMRSAVAAMLVLLFADNWNIVDQAVVFIHETFDNPLSVYLGTVAEADPGIFFAVSVFYFVPALVVFLLGEESLSEGIVLSEMK</sequence>
<comment type="subcellular location">
    <subcellularLocation>
        <location evidence="1 7">Cell membrane</location>
        <topology evidence="1 7">Multi-pass membrane protein</topology>
    </subcellularLocation>
</comment>
<feature type="domain" description="ABC transmembrane type-1" evidence="8">
    <location>
        <begin position="89"/>
        <end position="275"/>
    </location>
</feature>
<evidence type="ECO:0000256" key="1">
    <source>
        <dbReference type="ARBA" id="ARBA00004651"/>
    </source>
</evidence>
<evidence type="ECO:0000256" key="2">
    <source>
        <dbReference type="ARBA" id="ARBA00022448"/>
    </source>
</evidence>
<keyword evidence="3" id="KW-1003">Cell membrane</keyword>
<protein>
    <submittedName>
        <fullName evidence="9">Carbohydrate ABC transporter permease</fullName>
    </submittedName>
</protein>
<feature type="transmembrane region" description="Helical" evidence="7">
    <location>
        <begin position="255"/>
        <end position="275"/>
    </location>
</feature>
<evidence type="ECO:0000256" key="6">
    <source>
        <dbReference type="ARBA" id="ARBA00023136"/>
    </source>
</evidence>
<dbReference type="InterPro" id="IPR000515">
    <property type="entry name" value="MetI-like"/>
</dbReference>
<keyword evidence="6 7" id="KW-0472">Membrane</keyword>
<dbReference type="EMBL" id="JAFBIT010000002">
    <property type="protein sequence ID" value="MCF2652264.1"/>
    <property type="molecule type" value="Genomic_DNA"/>
</dbReference>
<dbReference type="PROSITE" id="PS50928">
    <property type="entry name" value="ABC_TM1"/>
    <property type="match status" value="1"/>
</dbReference>
<feature type="transmembrane region" description="Helical" evidence="7">
    <location>
        <begin position="7"/>
        <end position="27"/>
    </location>
</feature>
<comment type="caution">
    <text evidence="9">The sequence shown here is derived from an EMBL/GenBank/DDBJ whole genome shotgun (WGS) entry which is preliminary data.</text>
</comment>
<evidence type="ECO:0000259" key="8">
    <source>
        <dbReference type="PROSITE" id="PS50928"/>
    </source>
</evidence>
<accession>A0ABS9CQL6</accession>
<keyword evidence="5 7" id="KW-1133">Transmembrane helix</keyword>
<keyword evidence="2 7" id="KW-0813">Transport</keyword>
<name>A0ABS9CQL6_9FIRM</name>
<feature type="transmembrane region" description="Helical" evidence="7">
    <location>
        <begin position="157"/>
        <end position="174"/>
    </location>
</feature>
<evidence type="ECO:0000313" key="9">
    <source>
        <dbReference type="EMBL" id="MCF2652264.1"/>
    </source>
</evidence>
<reference evidence="9 10" key="1">
    <citation type="submission" date="2020-12" db="EMBL/GenBank/DDBJ databases">
        <title>Whole genome sequences of gut porcine anaerobes.</title>
        <authorList>
            <person name="Kubasova T."/>
            <person name="Jahodarova E."/>
            <person name="Rychlik I."/>
        </authorList>
    </citation>
    <scope>NUCLEOTIDE SEQUENCE [LARGE SCALE GENOMIC DNA]</scope>
    <source>
        <strain evidence="9 10">An867</strain>
    </source>
</reference>